<keyword evidence="3" id="KW-1185">Reference proteome</keyword>
<feature type="transmembrane region" description="Helical" evidence="1">
    <location>
        <begin position="545"/>
        <end position="570"/>
    </location>
</feature>
<organism evidence="2 3">
    <name type="scientific">Anaerocolumna aminovalerica</name>
    <dbReference type="NCBI Taxonomy" id="1527"/>
    <lineage>
        <taxon>Bacteria</taxon>
        <taxon>Bacillati</taxon>
        <taxon>Bacillota</taxon>
        <taxon>Clostridia</taxon>
        <taxon>Lachnospirales</taxon>
        <taxon>Lachnospiraceae</taxon>
        <taxon>Anaerocolumna</taxon>
    </lineage>
</organism>
<dbReference type="STRING" id="1527.SAMN04489757_10132"/>
<evidence type="ECO:0000256" key="1">
    <source>
        <dbReference type="SAM" id="Phobius"/>
    </source>
</evidence>
<protein>
    <recommendedName>
        <fullName evidence="4">FtsX-like permease family protein</fullName>
    </recommendedName>
</protein>
<proteinExistence type="predicted"/>
<dbReference type="Proteomes" id="UP000198806">
    <property type="component" value="Unassembled WGS sequence"/>
</dbReference>
<sequence length="1039" mass="119049">MRRNPFLKAVLRKPFRSLLMLLLMGAITYGITSHVIEYVIVLQMTNQLEKYYRPIGTLKSENNDVTRGRELVSRSPYIEFEDIGRIPQGILQGLYNADVSNSFNRAKAEEIKLESYVSDIVFYGVLQEKKYVVVGSGQYHFVFKINKMEVGYPDYMPEDNLIHVKYQPETEGELKEEYDSLIVGEQYLVRAYYDENSPQSMNRSGQIIEGKVGKWFLLDKLTDDNLYFYPVKEGDTVDYSNRKLAGLKEHLEIVDQNQRSVEVYGTKDMSLMPPFQESSRTYYLVDGRWLDREDDLNKKNVCVVHSFFAEWRGLSLGDKINIELRDMGGGYNGYIIPLFPEIWDNWKNYKTVEKEFEIVGIYDSVYLDQSTARGNRIFVPDSCIPENFLLQTREMIDSSTYSFVLKSAKDLQAFLIENKSKLEGMGITLSFIDNDADDFGIASKALKKSTQMSVAIFSATFLPVMVIVAFFYLSQRRREFAVARAMGISRRLAIYQVGVAGIWIGFPGIIIGGIVARYKTLKEAKDLFKDFVMPGVIEYNSSLRIFWLLLMLLLFSLFVILIFLGSCYIANQSVFDLLQGQKLNIGRKNMRQINREKVDLQPDPSIKTDEKAEEIFYFSDSYKEFMVESIGKTNASRIYKLTTSIEYLYRHMFRSYGKILLMFIITLGFITTYSWFDIAIEKNKVEIDQLYNSIVIKGEILNEGRLDFSKGGGFINPKVVNNLQDTGLINESYLEKTAQVNALTGFNPHKTYDRDAFIPGVAVVSFNEWNRFFIETGAGITVEFMKGYDEKVFMESESDAVEAIVPERFMKKLGKRWGDIVYLIIKEEYTPCRIIGSYEGELSNAVLSDTIIMSEYHMQQLMGNNFFYVVTKFKFNPAKNKELIQKEKELKEMVSSAKFGSIEPKLMIWDAELQQVIEPMERNLSFLKIIYPIAVIVFTLIGGVLNFLIISFRAKEAAIMRILGGAKRKVRILFTVEQGIIYLTGMILGAILIAMLQGGISPNIQMNILLYVTGCTLGSILGSIFVTNKIPLELLQVKE</sequence>
<dbReference type="AlphaFoldDB" id="A0A1I5BIU8"/>
<dbReference type="PANTHER" id="PTHR30572">
    <property type="entry name" value="MEMBRANE COMPONENT OF TRANSPORTER-RELATED"/>
    <property type="match status" value="1"/>
</dbReference>
<dbReference type="GO" id="GO:0005886">
    <property type="term" value="C:plasma membrane"/>
    <property type="evidence" value="ECO:0007669"/>
    <property type="project" value="TreeGrafter"/>
</dbReference>
<feature type="transmembrane region" description="Helical" evidence="1">
    <location>
        <begin position="659"/>
        <end position="676"/>
    </location>
</feature>
<evidence type="ECO:0008006" key="4">
    <source>
        <dbReference type="Google" id="ProtNLM"/>
    </source>
</evidence>
<evidence type="ECO:0000313" key="2">
    <source>
        <dbReference type="EMBL" id="SFN74607.1"/>
    </source>
</evidence>
<name>A0A1I5BIU8_9FIRM</name>
<gene>
    <name evidence="2" type="ORF">SAMN04489757_10132</name>
</gene>
<feature type="transmembrane region" description="Helical" evidence="1">
    <location>
        <begin position="929"/>
        <end position="952"/>
    </location>
</feature>
<accession>A0A1I5BIU8</accession>
<reference evidence="2 3" key="1">
    <citation type="submission" date="2016-10" db="EMBL/GenBank/DDBJ databases">
        <authorList>
            <person name="de Groot N.N."/>
        </authorList>
    </citation>
    <scope>NUCLEOTIDE SEQUENCE [LARGE SCALE GENOMIC DNA]</scope>
    <source>
        <strain evidence="2 3">DSM 1283</strain>
    </source>
</reference>
<evidence type="ECO:0000313" key="3">
    <source>
        <dbReference type="Proteomes" id="UP000198806"/>
    </source>
</evidence>
<keyword evidence="1" id="KW-0812">Transmembrane</keyword>
<dbReference type="EMBL" id="FOWD01000001">
    <property type="protein sequence ID" value="SFN74607.1"/>
    <property type="molecule type" value="Genomic_DNA"/>
</dbReference>
<feature type="transmembrane region" description="Helical" evidence="1">
    <location>
        <begin position="493"/>
        <end position="516"/>
    </location>
</feature>
<dbReference type="GO" id="GO:0022857">
    <property type="term" value="F:transmembrane transporter activity"/>
    <property type="evidence" value="ECO:0007669"/>
    <property type="project" value="TreeGrafter"/>
</dbReference>
<feature type="transmembrane region" description="Helical" evidence="1">
    <location>
        <begin position="972"/>
        <end position="996"/>
    </location>
</feature>
<keyword evidence="1" id="KW-0472">Membrane</keyword>
<dbReference type="InterPro" id="IPR050250">
    <property type="entry name" value="Macrolide_Exporter_MacB"/>
</dbReference>
<feature type="transmembrane region" description="Helical" evidence="1">
    <location>
        <begin position="1008"/>
        <end position="1026"/>
    </location>
</feature>
<dbReference type="PANTHER" id="PTHR30572:SF4">
    <property type="entry name" value="ABC TRANSPORTER PERMEASE YTRF"/>
    <property type="match status" value="1"/>
</dbReference>
<keyword evidence="1" id="KW-1133">Transmembrane helix</keyword>
<feature type="transmembrane region" description="Helical" evidence="1">
    <location>
        <begin position="452"/>
        <end position="473"/>
    </location>
</feature>